<organism evidence="4 5">
    <name type="scientific">Pseudomonas zhanjiangensis</name>
    <dbReference type="NCBI Taxonomy" id="3239015"/>
    <lineage>
        <taxon>Bacteria</taxon>
        <taxon>Pseudomonadati</taxon>
        <taxon>Pseudomonadota</taxon>
        <taxon>Gammaproteobacteria</taxon>
        <taxon>Pseudomonadales</taxon>
        <taxon>Pseudomonadaceae</taxon>
        <taxon>Pseudomonas</taxon>
    </lineage>
</organism>
<dbReference type="PANTHER" id="PTHR10545:SF29">
    <property type="entry name" value="GH14572P-RELATED"/>
    <property type="match status" value="1"/>
</dbReference>
<protein>
    <submittedName>
        <fullName evidence="4">N-acetyltransferase family protein</fullName>
    </submittedName>
</protein>
<dbReference type="InterPro" id="IPR016181">
    <property type="entry name" value="Acyl_CoA_acyltransferase"/>
</dbReference>
<comment type="caution">
    <text evidence="4">The sequence shown here is derived from an EMBL/GenBank/DDBJ whole genome shotgun (WGS) entry which is preliminary data.</text>
</comment>
<evidence type="ECO:0000256" key="2">
    <source>
        <dbReference type="ARBA" id="ARBA00023315"/>
    </source>
</evidence>
<dbReference type="Pfam" id="PF00583">
    <property type="entry name" value="Acetyltransf_1"/>
    <property type="match status" value="1"/>
</dbReference>
<keyword evidence="1" id="KW-0808">Transferase</keyword>
<dbReference type="EMBL" id="JBFTEG010000008">
    <property type="protein sequence ID" value="MEX6502735.1"/>
    <property type="molecule type" value="Genomic_DNA"/>
</dbReference>
<dbReference type="PROSITE" id="PS51186">
    <property type="entry name" value="GNAT"/>
    <property type="match status" value="1"/>
</dbReference>
<evidence type="ECO:0000313" key="4">
    <source>
        <dbReference type="EMBL" id="MEX6502735.1"/>
    </source>
</evidence>
<accession>A0ABV3YTS9</accession>
<proteinExistence type="predicted"/>
<dbReference type="CDD" id="cd04301">
    <property type="entry name" value="NAT_SF"/>
    <property type="match status" value="1"/>
</dbReference>
<feature type="domain" description="N-acetyltransferase" evidence="3">
    <location>
        <begin position="1"/>
        <end position="143"/>
    </location>
</feature>
<evidence type="ECO:0000256" key="1">
    <source>
        <dbReference type="ARBA" id="ARBA00022679"/>
    </source>
</evidence>
<keyword evidence="2" id="KW-0012">Acyltransferase</keyword>
<dbReference type="Proteomes" id="UP001560296">
    <property type="component" value="Unassembled WGS sequence"/>
</dbReference>
<sequence length="146" mass="16382">MLELMRALAEFEDYLQDFTVDRSALLQRAFGPAPQCQVFVAVADTSLRGYAVVLEVPFTYDLRPTLLLKELYIEQGWRGRGLGQRLMQAVARWGAGRGAGRLKWDVLAGNQAAETFYRHLGGRPDDKWIGYQMDSAALVRLAEGCI</sequence>
<gene>
    <name evidence="4" type="ORF">AB5S05_11720</name>
</gene>
<dbReference type="PANTHER" id="PTHR10545">
    <property type="entry name" value="DIAMINE N-ACETYLTRANSFERASE"/>
    <property type="match status" value="1"/>
</dbReference>
<reference evidence="4 5" key="1">
    <citation type="submission" date="2024-07" db="EMBL/GenBank/DDBJ databases">
        <authorList>
            <person name="Li M."/>
        </authorList>
    </citation>
    <scope>NUCLEOTIDE SEQUENCE [LARGE SCALE GENOMIC DNA]</scope>
    <source>
        <strain evidence="4 5">25A3E</strain>
    </source>
</reference>
<name>A0ABV3YTS9_9PSED</name>
<dbReference type="Gene3D" id="3.40.630.30">
    <property type="match status" value="1"/>
</dbReference>
<evidence type="ECO:0000313" key="5">
    <source>
        <dbReference type="Proteomes" id="UP001560296"/>
    </source>
</evidence>
<keyword evidence="5" id="KW-1185">Reference proteome</keyword>
<dbReference type="SUPFAM" id="SSF55729">
    <property type="entry name" value="Acyl-CoA N-acyltransferases (Nat)"/>
    <property type="match status" value="1"/>
</dbReference>
<evidence type="ECO:0000259" key="3">
    <source>
        <dbReference type="PROSITE" id="PS51186"/>
    </source>
</evidence>
<dbReference type="InterPro" id="IPR000182">
    <property type="entry name" value="GNAT_dom"/>
</dbReference>
<dbReference type="RefSeq" id="WP_369287703.1">
    <property type="nucleotide sequence ID" value="NZ_JBFTEG010000008.1"/>
</dbReference>
<dbReference type="InterPro" id="IPR051016">
    <property type="entry name" value="Diverse_Substrate_AcTransf"/>
</dbReference>